<dbReference type="AlphaFoldDB" id="A0A1B7K0F7"/>
<name>A0A1B7K0F7_9GAMM</name>
<dbReference type="PATRIC" id="fig|1354272.4.peg.919"/>
<keyword evidence="2" id="KW-1185">Reference proteome</keyword>
<gene>
    <name evidence="1" type="ORF">M998_0896</name>
</gene>
<dbReference type="EMBL" id="LXEW01000015">
    <property type="protein sequence ID" value="OAT53643.1"/>
    <property type="molecule type" value="Genomic_DNA"/>
</dbReference>
<reference evidence="1 2" key="1">
    <citation type="submission" date="2016-04" db="EMBL/GenBank/DDBJ databases">
        <title>ATOL: Assembling a taxonomically balanced genome-scale reconstruction of the evolutionary history of the Enterobacteriaceae.</title>
        <authorList>
            <person name="Plunkett G.III."/>
            <person name="Neeno-Eckwall E.C."/>
            <person name="Glasner J.D."/>
            <person name="Perna N.T."/>
        </authorList>
    </citation>
    <scope>NUCLEOTIDE SEQUENCE [LARGE SCALE GENOMIC DNA]</scope>
    <source>
        <strain evidence="1 2">ATCC 35613</strain>
    </source>
</reference>
<proteinExistence type="predicted"/>
<evidence type="ECO:0000313" key="2">
    <source>
        <dbReference type="Proteomes" id="UP000078224"/>
    </source>
</evidence>
<sequence>MEKLQQLASTIAQIYVDGLKAETGTTLVTYNGITGEVIPELLAAGLFDNAVHIVKTDGEQIDVEGKAFNLLSPLINLSTKPYSLTERAYNVINFLNTKALKARNILSNKTNCN</sequence>
<evidence type="ECO:0000313" key="1">
    <source>
        <dbReference type="EMBL" id="OAT53643.1"/>
    </source>
</evidence>
<comment type="caution">
    <text evidence="1">The sequence shown here is derived from an EMBL/GenBank/DDBJ whole genome shotgun (WGS) entry which is preliminary data.</text>
</comment>
<dbReference type="Proteomes" id="UP000078224">
    <property type="component" value="Unassembled WGS sequence"/>
</dbReference>
<dbReference type="RefSeq" id="WP_068907746.1">
    <property type="nucleotide sequence ID" value="NZ_LXEW01000015.1"/>
</dbReference>
<protein>
    <submittedName>
        <fullName evidence="1">Uncharacterized protein</fullName>
    </submittedName>
</protein>
<accession>A0A1B7K0F7</accession>
<organism evidence="1 2">
    <name type="scientific">Providencia heimbachae ATCC 35613</name>
    <dbReference type="NCBI Taxonomy" id="1354272"/>
    <lineage>
        <taxon>Bacteria</taxon>
        <taxon>Pseudomonadati</taxon>
        <taxon>Pseudomonadota</taxon>
        <taxon>Gammaproteobacteria</taxon>
        <taxon>Enterobacterales</taxon>
        <taxon>Morganellaceae</taxon>
        <taxon>Providencia</taxon>
    </lineage>
</organism>